<dbReference type="Pfam" id="PF01597">
    <property type="entry name" value="GCV_H"/>
    <property type="match status" value="1"/>
</dbReference>
<reference evidence="10" key="1">
    <citation type="journal article" date="2005" name="PLoS Biol.">
        <title>The genomes of Oryza sativa: a history of duplications.</title>
        <authorList>
            <person name="Yu J."/>
            <person name="Wang J."/>
            <person name="Lin W."/>
            <person name="Li S."/>
            <person name="Li H."/>
            <person name="Zhou J."/>
            <person name="Ni P."/>
            <person name="Dong W."/>
            <person name="Hu S."/>
            <person name="Zeng C."/>
            <person name="Zhang J."/>
            <person name="Zhang Y."/>
            <person name="Li R."/>
            <person name="Xu Z."/>
            <person name="Li S."/>
            <person name="Li X."/>
            <person name="Zheng H."/>
            <person name="Cong L."/>
            <person name="Lin L."/>
            <person name="Yin J."/>
            <person name="Geng J."/>
            <person name="Li G."/>
            <person name="Shi J."/>
            <person name="Liu J."/>
            <person name="Lv H."/>
            <person name="Li J."/>
            <person name="Wang J."/>
            <person name="Deng Y."/>
            <person name="Ran L."/>
            <person name="Shi X."/>
            <person name="Wang X."/>
            <person name="Wu Q."/>
            <person name="Li C."/>
            <person name="Ren X."/>
            <person name="Wang J."/>
            <person name="Wang X."/>
            <person name="Li D."/>
            <person name="Liu D."/>
            <person name="Zhang X."/>
            <person name="Ji Z."/>
            <person name="Zhao W."/>
            <person name="Sun Y."/>
            <person name="Zhang Z."/>
            <person name="Bao J."/>
            <person name="Han Y."/>
            <person name="Dong L."/>
            <person name="Ji J."/>
            <person name="Chen P."/>
            <person name="Wu S."/>
            <person name="Liu J."/>
            <person name="Xiao Y."/>
            <person name="Bu D."/>
            <person name="Tan J."/>
            <person name="Yang L."/>
            <person name="Ye C."/>
            <person name="Zhang J."/>
            <person name="Xu J."/>
            <person name="Zhou Y."/>
            <person name="Yu Y."/>
            <person name="Zhang B."/>
            <person name="Zhuang S."/>
            <person name="Wei H."/>
            <person name="Liu B."/>
            <person name="Lei M."/>
            <person name="Yu H."/>
            <person name="Li Y."/>
            <person name="Xu H."/>
            <person name="Wei S."/>
            <person name="He X."/>
            <person name="Fang L."/>
            <person name="Zhang Z."/>
            <person name="Zhang Y."/>
            <person name="Huang X."/>
            <person name="Su Z."/>
            <person name="Tong W."/>
            <person name="Li J."/>
            <person name="Tong Z."/>
            <person name="Li S."/>
            <person name="Ye J."/>
            <person name="Wang L."/>
            <person name="Fang L."/>
            <person name="Lei T."/>
            <person name="Chen C."/>
            <person name="Chen H."/>
            <person name="Xu Z."/>
            <person name="Li H."/>
            <person name="Huang H."/>
            <person name="Zhang F."/>
            <person name="Xu H."/>
            <person name="Li N."/>
            <person name="Zhao C."/>
            <person name="Li S."/>
            <person name="Dong L."/>
            <person name="Huang Y."/>
            <person name="Li L."/>
            <person name="Xi Y."/>
            <person name="Qi Q."/>
            <person name="Li W."/>
            <person name="Zhang B."/>
            <person name="Hu W."/>
            <person name="Zhang Y."/>
            <person name="Tian X."/>
            <person name="Jiao Y."/>
            <person name="Liang X."/>
            <person name="Jin J."/>
            <person name="Gao L."/>
            <person name="Zheng W."/>
            <person name="Hao B."/>
            <person name="Liu S."/>
            <person name="Wang W."/>
            <person name="Yuan L."/>
            <person name="Cao M."/>
            <person name="McDermott J."/>
            <person name="Samudrala R."/>
            <person name="Wang J."/>
            <person name="Wong G.K."/>
            <person name="Yang H."/>
        </authorList>
    </citation>
    <scope>NUCLEOTIDE SEQUENCE [LARGE SCALE GENOMIC DNA]</scope>
</reference>
<dbReference type="InterPro" id="IPR000089">
    <property type="entry name" value="Biotin_lipoyl"/>
</dbReference>
<evidence type="ECO:0000256" key="6">
    <source>
        <dbReference type="PIRSR" id="PIRSR617453-50"/>
    </source>
</evidence>
<evidence type="ECO:0000256" key="8">
    <source>
        <dbReference type="SAM" id="MobiDB-lite"/>
    </source>
</evidence>
<evidence type="ECO:0000256" key="2">
    <source>
        <dbReference type="ARBA" id="ARBA00004173"/>
    </source>
</evidence>
<gene>
    <name evidence="10" type="ORF">OsJ_05547</name>
</gene>
<evidence type="ECO:0000256" key="3">
    <source>
        <dbReference type="ARBA" id="ARBA00009249"/>
    </source>
</evidence>
<evidence type="ECO:0000256" key="1">
    <source>
        <dbReference type="ARBA" id="ARBA00001938"/>
    </source>
</evidence>
<dbReference type="Proteomes" id="UP000007752">
    <property type="component" value="Chromosome 2"/>
</dbReference>
<comment type="subcellular location">
    <subcellularLocation>
        <location evidence="2">Mitochondrion</location>
    </subcellularLocation>
</comment>
<feature type="compositionally biased region" description="Basic residues" evidence="8">
    <location>
        <begin position="394"/>
        <end position="403"/>
    </location>
</feature>
<dbReference type="PANTHER" id="PTHR11715">
    <property type="entry name" value="GLYCINE CLEAVAGE SYSTEM H PROTEIN"/>
    <property type="match status" value="1"/>
</dbReference>
<keyword evidence="5" id="KW-0496">Mitochondrion</keyword>
<dbReference type="NCBIfam" id="TIGR00527">
    <property type="entry name" value="gcvH"/>
    <property type="match status" value="1"/>
</dbReference>
<feature type="modified residue" description="N6-lipoyllysine" evidence="6">
    <location>
        <position position="737"/>
    </location>
</feature>
<dbReference type="PROSITE" id="PS50968">
    <property type="entry name" value="BIOTINYL_LIPOYL"/>
    <property type="match status" value="1"/>
</dbReference>
<dbReference type="HAMAP" id="MF_00272">
    <property type="entry name" value="GcvH"/>
    <property type="match status" value="1"/>
</dbReference>
<dbReference type="InterPro" id="IPR033753">
    <property type="entry name" value="GCV_H/Fam206"/>
</dbReference>
<comment type="cofactor">
    <cofactor evidence="1">
        <name>(R)-lipoate</name>
        <dbReference type="ChEBI" id="CHEBI:83088"/>
    </cofactor>
</comment>
<proteinExistence type="inferred from homology"/>
<dbReference type="GO" id="GO:0005960">
    <property type="term" value="C:glycine cleavage complex"/>
    <property type="evidence" value="ECO:0007669"/>
    <property type="project" value="InterPro"/>
</dbReference>
<organism evidence="10">
    <name type="scientific">Oryza sativa subsp. japonica</name>
    <name type="common">Rice</name>
    <dbReference type="NCBI Taxonomy" id="39947"/>
    <lineage>
        <taxon>Eukaryota</taxon>
        <taxon>Viridiplantae</taxon>
        <taxon>Streptophyta</taxon>
        <taxon>Embryophyta</taxon>
        <taxon>Tracheophyta</taxon>
        <taxon>Spermatophyta</taxon>
        <taxon>Magnoliopsida</taxon>
        <taxon>Liliopsida</taxon>
        <taxon>Poales</taxon>
        <taxon>Poaceae</taxon>
        <taxon>BOP clade</taxon>
        <taxon>Oryzoideae</taxon>
        <taxon>Oryzeae</taxon>
        <taxon>Oryzinae</taxon>
        <taxon>Oryza</taxon>
        <taxon>Oryza sativa</taxon>
    </lineage>
</organism>
<dbReference type="NCBIfam" id="NF002270">
    <property type="entry name" value="PRK01202.1"/>
    <property type="match status" value="1"/>
</dbReference>
<evidence type="ECO:0000256" key="4">
    <source>
        <dbReference type="ARBA" id="ARBA00022823"/>
    </source>
</evidence>
<dbReference type="InterPro" id="IPR002930">
    <property type="entry name" value="GCV_H"/>
</dbReference>
<evidence type="ECO:0000256" key="7">
    <source>
        <dbReference type="SAM" id="Coils"/>
    </source>
</evidence>
<sequence>MPQKRSNGKEPMTFCCKKAVVDEVCLTYLSSGYDIGVFDPEKPWHVQMLEKEFIEWNVPQHLRSTNDLVVGGVLIAYTIDKEDDKSEEGGSANLINGKMSFLVEDKPHDILCSFLLVDSLATAESYQSCSLKVNHKRVAKAYFIGYNRSLCKYFVCYERLNRFSFKEDRIDHQQSSSEKKQQPKQRWRKNISEIFEALEALHVAGYGNNYMNSTITFAYGQGNDQDKLLKIVGGCPLPCDDTRTKKSQRVKFCTFLRKIGAENTLGYQAFKLKERHDYVPPEDFITRVLPPEAFADSRDIPEYEVAFIRVPLYELRDPVDKGLMRKRIEEQRRREAERRRQLEKDMRRWEEEEEEEEAWPWEDDDDDFLRMSQQLSVICSESRGKRGDWPNMKATRRGRRRTHALTPDNEEEEENLSELELAVENTRRRIHHCNCNHIPRHTLFTSHADVEELFLPFKLEEPYLCFASRCQKSAPSYAHFFPDFNRSPRITSDWLRPSTFEGDLQYILFFHKLMDTVECGNTEDTVLAKAITIATQSYQKMLYFQIEAAVQDCLELLKEMERMNDRYDFYHFIASEILFNNKSYEDVLKLIRDGHVELHYTLKEFSTPHADHHMDDLVHRLVGRTRAYMPTDAQRECGMFKDWVCQQVDKEYGSLGYLYMHFLDNKMRAWFAPFPEVLKDLKYSETHEWVSVEGDYATIGISDHAQDHLGYVASVELPEVGQSVSQGNKFGVVVSVKGTTRGINSPVSGEVVEVNDQLSDLPGLVNARPYETGWIIVVKISDSGELNSLMNDEDYSKFCKGEKDKY</sequence>
<dbReference type="InterPro" id="IPR017453">
    <property type="entry name" value="GCV_H_sub"/>
</dbReference>
<dbReference type="CDD" id="cd06848">
    <property type="entry name" value="GCS_H"/>
    <property type="match status" value="1"/>
</dbReference>
<comment type="similarity">
    <text evidence="3">Belongs to the GcvH family.</text>
</comment>
<dbReference type="EMBL" id="CM000139">
    <property type="protein sequence ID" value="EEE56396.1"/>
    <property type="molecule type" value="Genomic_DNA"/>
</dbReference>
<reference evidence="10" key="2">
    <citation type="submission" date="2008-12" db="EMBL/GenBank/DDBJ databases">
        <title>Improved gene annotation of the rice (Oryza sativa) genomes.</title>
        <authorList>
            <person name="Wang J."/>
            <person name="Li R."/>
            <person name="Fan W."/>
            <person name="Huang Q."/>
            <person name="Zhang J."/>
            <person name="Zhou Y."/>
            <person name="Hu Y."/>
            <person name="Zi S."/>
            <person name="Li J."/>
            <person name="Ni P."/>
            <person name="Zheng H."/>
            <person name="Zhang Y."/>
            <person name="Zhao M."/>
            <person name="Hao Q."/>
            <person name="McDermott J."/>
            <person name="Samudrala R."/>
            <person name="Kristiansen K."/>
            <person name="Wong G.K.-S."/>
        </authorList>
    </citation>
    <scope>NUCLEOTIDE SEQUENCE</scope>
</reference>
<protein>
    <recommendedName>
        <fullName evidence="9">Lipoyl-binding domain-containing protein</fullName>
    </recommendedName>
</protein>
<name>B9F398_ORYSJ</name>
<feature type="region of interest" description="Disordered" evidence="8">
    <location>
        <begin position="388"/>
        <end position="415"/>
    </location>
</feature>
<dbReference type="GO" id="GO:0005739">
    <property type="term" value="C:mitochondrion"/>
    <property type="evidence" value="ECO:0007669"/>
    <property type="project" value="UniProtKB-SubCell"/>
</dbReference>
<dbReference type="SUPFAM" id="SSF51230">
    <property type="entry name" value="Single hybrid motif"/>
    <property type="match status" value="1"/>
</dbReference>
<dbReference type="InterPro" id="IPR011053">
    <property type="entry name" value="Single_hybrid_motif"/>
</dbReference>
<evidence type="ECO:0000259" key="9">
    <source>
        <dbReference type="PROSITE" id="PS50968"/>
    </source>
</evidence>
<accession>B9F398</accession>
<dbReference type="PANTHER" id="PTHR11715:SF3">
    <property type="entry name" value="GLYCINE CLEAVAGE SYSTEM H PROTEIN-RELATED"/>
    <property type="match status" value="1"/>
</dbReference>
<feature type="domain" description="Lipoyl-binding" evidence="9">
    <location>
        <begin position="696"/>
        <end position="779"/>
    </location>
</feature>
<keyword evidence="7" id="KW-0175">Coiled coil</keyword>
<dbReference type="GO" id="GO:0019464">
    <property type="term" value="P:glycine decarboxylation via glycine cleavage system"/>
    <property type="evidence" value="ECO:0007669"/>
    <property type="project" value="InterPro"/>
</dbReference>
<dbReference type="Gene3D" id="2.40.50.100">
    <property type="match status" value="1"/>
</dbReference>
<feature type="coiled-coil region" evidence="7">
    <location>
        <begin position="325"/>
        <end position="359"/>
    </location>
</feature>
<evidence type="ECO:0000313" key="10">
    <source>
        <dbReference type="EMBL" id="EEE56396.1"/>
    </source>
</evidence>
<evidence type="ECO:0000256" key="5">
    <source>
        <dbReference type="ARBA" id="ARBA00023128"/>
    </source>
</evidence>
<keyword evidence="4 6" id="KW-0450">Lipoyl</keyword>
<dbReference type="AlphaFoldDB" id="B9F398"/>